<keyword evidence="1" id="KW-1015">Disulfide bond</keyword>
<dbReference type="Pfam" id="PF03489">
    <property type="entry name" value="SapB_2"/>
    <property type="match status" value="1"/>
</dbReference>
<feature type="signal peptide" evidence="2">
    <location>
        <begin position="1"/>
        <end position="21"/>
    </location>
</feature>
<protein>
    <submittedName>
        <fullName evidence="5">Saposin B-type domain-containing protein</fullName>
    </submittedName>
</protein>
<keyword evidence="2" id="KW-0732">Signal</keyword>
<dbReference type="PROSITE" id="PS50015">
    <property type="entry name" value="SAP_B"/>
    <property type="match status" value="1"/>
</dbReference>
<dbReference type="SUPFAM" id="SSF47862">
    <property type="entry name" value="Saposin"/>
    <property type="match status" value="1"/>
</dbReference>
<organism evidence="4 5">
    <name type="scientific">Plectus sambesii</name>
    <dbReference type="NCBI Taxonomy" id="2011161"/>
    <lineage>
        <taxon>Eukaryota</taxon>
        <taxon>Metazoa</taxon>
        <taxon>Ecdysozoa</taxon>
        <taxon>Nematoda</taxon>
        <taxon>Chromadorea</taxon>
        <taxon>Plectida</taxon>
        <taxon>Plectina</taxon>
        <taxon>Plectoidea</taxon>
        <taxon>Plectidae</taxon>
        <taxon>Plectus</taxon>
    </lineage>
</organism>
<reference evidence="5" key="1">
    <citation type="submission" date="2022-11" db="UniProtKB">
        <authorList>
            <consortium name="WormBaseParasite"/>
        </authorList>
    </citation>
    <scope>IDENTIFICATION</scope>
</reference>
<dbReference type="Gene3D" id="1.10.225.10">
    <property type="entry name" value="Saposin-like"/>
    <property type="match status" value="1"/>
</dbReference>
<dbReference type="InterPro" id="IPR008138">
    <property type="entry name" value="SapB_2"/>
</dbReference>
<name>A0A914WH28_9BILA</name>
<dbReference type="WBParaSite" id="PSAMB.scaffold4210size15307.g23739.t1">
    <property type="protein sequence ID" value="PSAMB.scaffold4210size15307.g23739.t1"/>
    <property type="gene ID" value="PSAMB.scaffold4210size15307.g23739"/>
</dbReference>
<dbReference type="AlphaFoldDB" id="A0A914WH28"/>
<dbReference type="Proteomes" id="UP000887566">
    <property type="component" value="Unplaced"/>
</dbReference>
<sequence length="102" mass="11330">MNFLFVIGCWLSLFVVDTVIAAPSVREADIMSCALCTLVTETVPVNAEPAAFFQVMFSRCARMGLMAPACEQLIDDHAKRIFLLVRSGVEPKNVCTKLRMCR</sequence>
<proteinExistence type="predicted"/>
<evidence type="ECO:0000256" key="1">
    <source>
        <dbReference type="ARBA" id="ARBA00023157"/>
    </source>
</evidence>
<evidence type="ECO:0000256" key="2">
    <source>
        <dbReference type="SAM" id="SignalP"/>
    </source>
</evidence>
<dbReference type="InterPro" id="IPR011001">
    <property type="entry name" value="Saposin-like"/>
</dbReference>
<feature type="domain" description="Saposin B-type" evidence="3">
    <location>
        <begin position="29"/>
        <end position="102"/>
    </location>
</feature>
<feature type="chain" id="PRO_5037802150" evidence="2">
    <location>
        <begin position="22"/>
        <end position="102"/>
    </location>
</feature>
<evidence type="ECO:0000313" key="4">
    <source>
        <dbReference type="Proteomes" id="UP000887566"/>
    </source>
</evidence>
<evidence type="ECO:0000313" key="5">
    <source>
        <dbReference type="WBParaSite" id="PSAMB.scaffold4210size15307.g23739.t1"/>
    </source>
</evidence>
<dbReference type="SMART" id="SM00741">
    <property type="entry name" value="SapB"/>
    <property type="match status" value="1"/>
</dbReference>
<evidence type="ECO:0000259" key="3">
    <source>
        <dbReference type="PROSITE" id="PS50015"/>
    </source>
</evidence>
<keyword evidence="4" id="KW-1185">Reference proteome</keyword>
<dbReference type="InterPro" id="IPR008139">
    <property type="entry name" value="SaposinB_dom"/>
</dbReference>
<accession>A0A914WH28</accession>